<keyword evidence="12" id="KW-1185">Reference proteome</keyword>
<evidence type="ECO:0000256" key="10">
    <source>
        <dbReference type="SAM" id="MobiDB-lite"/>
    </source>
</evidence>
<dbReference type="GO" id="GO:0005874">
    <property type="term" value="C:microtubule"/>
    <property type="evidence" value="ECO:0007669"/>
    <property type="project" value="UniProtKB-KW"/>
</dbReference>
<evidence type="ECO:0000256" key="4">
    <source>
        <dbReference type="ARBA" id="ARBA00005344"/>
    </source>
</evidence>
<gene>
    <name evidence="11" type="ORF">JTE90_011234</name>
</gene>
<keyword evidence="9" id="KW-0539">Nucleus</keyword>
<evidence type="ECO:0000256" key="9">
    <source>
        <dbReference type="ARBA" id="ARBA00023242"/>
    </source>
</evidence>
<evidence type="ECO:0000256" key="6">
    <source>
        <dbReference type="ARBA" id="ARBA00022490"/>
    </source>
</evidence>
<name>A0AAV6W0M1_9ARAC</name>
<feature type="compositionally biased region" description="Basic and acidic residues" evidence="10">
    <location>
        <begin position="127"/>
        <end position="142"/>
    </location>
</feature>
<comment type="caution">
    <text evidence="11">The sequence shown here is derived from an EMBL/GenBank/DDBJ whole genome shotgun (WGS) entry which is preliminary data.</text>
</comment>
<accession>A0AAV6W0M1</accession>
<dbReference type="EMBL" id="JAFNEN010000004">
    <property type="protein sequence ID" value="KAG8201560.1"/>
    <property type="molecule type" value="Genomic_DNA"/>
</dbReference>
<protein>
    <recommendedName>
        <fullName evidence="5">Microtubule-associated protein Jupiter</fullName>
    </recommendedName>
</protein>
<evidence type="ECO:0000256" key="1">
    <source>
        <dbReference type="ARBA" id="ARBA00003805"/>
    </source>
</evidence>
<evidence type="ECO:0000256" key="5">
    <source>
        <dbReference type="ARBA" id="ARBA00021471"/>
    </source>
</evidence>
<dbReference type="InterPro" id="IPR033335">
    <property type="entry name" value="JUPITER"/>
</dbReference>
<evidence type="ECO:0000256" key="2">
    <source>
        <dbReference type="ARBA" id="ARBA00004123"/>
    </source>
</evidence>
<feature type="region of interest" description="Disordered" evidence="10">
    <location>
        <begin position="93"/>
        <end position="165"/>
    </location>
</feature>
<evidence type="ECO:0000256" key="3">
    <source>
        <dbReference type="ARBA" id="ARBA00004186"/>
    </source>
</evidence>
<dbReference type="AlphaFoldDB" id="A0AAV6W0M1"/>
<keyword evidence="7" id="KW-0597">Phosphoprotein</keyword>
<keyword evidence="8" id="KW-0493">Microtubule</keyword>
<evidence type="ECO:0000313" key="12">
    <source>
        <dbReference type="Proteomes" id="UP000827092"/>
    </source>
</evidence>
<comment type="similarity">
    <text evidence="4">Belongs to the MAP Jupiter family.</text>
</comment>
<dbReference type="GO" id="GO:0005634">
    <property type="term" value="C:nucleus"/>
    <property type="evidence" value="ECO:0007669"/>
    <property type="project" value="UniProtKB-SubCell"/>
</dbReference>
<reference evidence="11 12" key="1">
    <citation type="journal article" date="2022" name="Nat. Ecol. Evol.">
        <title>A masculinizing supergene underlies an exaggerated male reproductive morph in a spider.</title>
        <authorList>
            <person name="Hendrickx F."/>
            <person name="De Corte Z."/>
            <person name="Sonet G."/>
            <person name="Van Belleghem S.M."/>
            <person name="Kostlbacher S."/>
            <person name="Vangestel C."/>
        </authorList>
    </citation>
    <scope>NUCLEOTIDE SEQUENCE [LARGE SCALE GENOMIC DNA]</scope>
    <source>
        <strain evidence="11">W744_W776</strain>
    </source>
</reference>
<feature type="compositionally biased region" description="Low complexity" evidence="10">
    <location>
        <begin position="45"/>
        <end position="61"/>
    </location>
</feature>
<dbReference type="Proteomes" id="UP000827092">
    <property type="component" value="Unassembled WGS sequence"/>
</dbReference>
<dbReference type="PANTHER" id="PTHR34930">
    <property type="entry name" value="GEO05313P1"/>
    <property type="match status" value="1"/>
</dbReference>
<sequence length="165" mass="18146">MTSTEFTIGLNGTRVSSKVLRPPGGGASDIFGLGPRQYDSNTNGNANKPSNNSTASNNTQNRLFGTETEVATPSKSQVKSNVFENEMQAVTKSTKKQYVRRNPITGEEIIMNPESNETEKDDNEEETKEKQENGDEEKKTEVPVKTVQTSIRIRNPPGGKSSIFF</sequence>
<organism evidence="11 12">
    <name type="scientific">Oedothorax gibbosus</name>
    <dbReference type="NCBI Taxonomy" id="931172"/>
    <lineage>
        <taxon>Eukaryota</taxon>
        <taxon>Metazoa</taxon>
        <taxon>Ecdysozoa</taxon>
        <taxon>Arthropoda</taxon>
        <taxon>Chelicerata</taxon>
        <taxon>Arachnida</taxon>
        <taxon>Araneae</taxon>
        <taxon>Araneomorphae</taxon>
        <taxon>Entelegynae</taxon>
        <taxon>Araneoidea</taxon>
        <taxon>Linyphiidae</taxon>
        <taxon>Erigoninae</taxon>
        <taxon>Oedothorax</taxon>
    </lineage>
</organism>
<evidence type="ECO:0000256" key="8">
    <source>
        <dbReference type="ARBA" id="ARBA00022701"/>
    </source>
</evidence>
<comment type="subcellular location">
    <subcellularLocation>
        <location evidence="3">Cytoplasm</location>
        <location evidence="3">Cytoskeleton</location>
        <location evidence="3">Spindle</location>
    </subcellularLocation>
    <subcellularLocation>
        <location evidence="2">Nucleus</location>
    </subcellularLocation>
</comment>
<evidence type="ECO:0000313" key="11">
    <source>
        <dbReference type="EMBL" id="KAG8201560.1"/>
    </source>
</evidence>
<comment type="function">
    <text evidence="1">Binds to all microtubule populations.</text>
</comment>
<evidence type="ECO:0000256" key="7">
    <source>
        <dbReference type="ARBA" id="ARBA00022553"/>
    </source>
</evidence>
<proteinExistence type="inferred from homology"/>
<dbReference type="PANTHER" id="PTHR34930:SF2">
    <property type="entry name" value="MICROTUBULE-ASSOCIATED PROTEIN JUPITER"/>
    <property type="match status" value="1"/>
</dbReference>
<feature type="region of interest" description="Disordered" evidence="10">
    <location>
        <begin position="1"/>
        <end position="80"/>
    </location>
</feature>
<feature type="compositionally biased region" description="Polar residues" evidence="10">
    <location>
        <begin position="69"/>
        <end position="80"/>
    </location>
</feature>
<dbReference type="GO" id="GO:0005819">
    <property type="term" value="C:spindle"/>
    <property type="evidence" value="ECO:0007669"/>
    <property type="project" value="UniProtKB-SubCell"/>
</dbReference>
<keyword evidence="6" id="KW-0963">Cytoplasm</keyword>